<gene>
    <name evidence="2" type="ORF">IQ260_13220</name>
</gene>
<accession>A0A928ZUC9</accession>
<evidence type="ECO:0000313" key="3">
    <source>
        <dbReference type="Proteomes" id="UP000615026"/>
    </source>
</evidence>
<organism evidence="2 3">
    <name type="scientific">Leptolyngbya cf. ectocarpi LEGE 11479</name>
    <dbReference type="NCBI Taxonomy" id="1828722"/>
    <lineage>
        <taxon>Bacteria</taxon>
        <taxon>Bacillati</taxon>
        <taxon>Cyanobacteriota</taxon>
        <taxon>Cyanophyceae</taxon>
        <taxon>Leptolyngbyales</taxon>
        <taxon>Leptolyngbyaceae</taxon>
        <taxon>Leptolyngbya group</taxon>
        <taxon>Leptolyngbya</taxon>
    </lineage>
</organism>
<evidence type="ECO:0000256" key="1">
    <source>
        <dbReference type="SAM" id="MobiDB-lite"/>
    </source>
</evidence>
<feature type="region of interest" description="Disordered" evidence="1">
    <location>
        <begin position="1"/>
        <end position="21"/>
    </location>
</feature>
<reference evidence="2" key="1">
    <citation type="submission" date="2020-10" db="EMBL/GenBank/DDBJ databases">
        <authorList>
            <person name="Castelo-Branco R."/>
            <person name="Eusebio N."/>
            <person name="Adriana R."/>
            <person name="Vieira A."/>
            <person name="Brugerolle De Fraissinette N."/>
            <person name="Rezende De Castro R."/>
            <person name="Schneider M.P."/>
            <person name="Vasconcelos V."/>
            <person name="Leao P.N."/>
        </authorList>
    </citation>
    <scope>NUCLEOTIDE SEQUENCE</scope>
    <source>
        <strain evidence="2">LEGE 11479</strain>
    </source>
</reference>
<dbReference type="EMBL" id="JADEXP010000108">
    <property type="protein sequence ID" value="MBE9067618.1"/>
    <property type="molecule type" value="Genomic_DNA"/>
</dbReference>
<comment type="caution">
    <text evidence="2">The sequence shown here is derived from an EMBL/GenBank/DDBJ whole genome shotgun (WGS) entry which is preliminary data.</text>
</comment>
<proteinExistence type="predicted"/>
<dbReference type="Proteomes" id="UP000615026">
    <property type="component" value="Unassembled WGS sequence"/>
</dbReference>
<evidence type="ECO:0000313" key="2">
    <source>
        <dbReference type="EMBL" id="MBE9067618.1"/>
    </source>
</evidence>
<keyword evidence="3" id="KW-1185">Reference proteome</keyword>
<protein>
    <submittedName>
        <fullName evidence="2">Uncharacterized protein</fullName>
    </submittedName>
</protein>
<name>A0A928ZUC9_LEPEC</name>
<dbReference type="RefSeq" id="WP_193993580.1">
    <property type="nucleotide sequence ID" value="NZ_JADEXP010000108.1"/>
</dbReference>
<dbReference type="AlphaFoldDB" id="A0A928ZUC9"/>
<sequence length="93" mass="10468">MIDRHAPQTSPNHRLLTDPPDLPLDLSFAQPPGEIVRVILLGSPGGIHQTRHLLHNLNYVEVNQWSPLIEIPEGNLVIRSDQGEQMSIVVRRL</sequence>